<evidence type="ECO:0000313" key="2">
    <source>
        <dbReference type="EMBL" id="KAK6735615.1"/>
    </source>
</evidence>
<sequence length="198" mass="23273">MNVEEHSVNVCLFMLEYGPGRSLAIPIPSQSASRTLQGKRSRFYCCGRSLPLHLRKQNPRTTLYRSRSAGDFNHEKRPRRKLRRQLQQDRDDEWTSRAMEFEKAWEDRNPRKAYPLLKQYSGKMKRCSHVLSIANGIAVGEVTLPIWKEHFKTLLNQLAPSAPELDHVHRPTYATDRVGGPGLYSENEEWKIWWRRRD</sequence>
<gene>
    <name evidence="2" type="primary">Necator_chrII.g6477</name>
    <name evidence="2" type="ORF">RB195_018684</name>
</gene>
<evidence type="ECO:0000256" key="1">
    <source>
        <dbReference type="SAM" id="MobiDB-lite"/>
    </source>
</evidence>
<name>A0ABR1CDU0_NECAM</name>
<proteinExistence type="predicted"/>
<accession>A0ABR1CDU0</accession>
<feature type="region of interest" description="Disordered" evidence="1">
    <location>
        <begin position="67"/>
        <end position="89"/>
    </location>
</feature>
<keyword evidence="3" id="KW-1185">Reference proteome</keyword>
<protein>
    <submittedName>
        <fullName evidence="2">Uncharacterized protein</fullName>
    </submittedName>
</protein>
<evidence type="ECO:0000313" key="3">
    <source>
        <dbReference type="Proteomes" id="UP001303046"/>
    </source>
</evidence>
<comment type="caution">
    <text evidence="2">The sequence shown here is derived from an EMBL/GenBank/DDBJ whole genome shotgun (WGS) entry which is preliminary data.</text>
</comment>
<organism evidence="2 3">
    <name type="scientific">Necator americanus</name>
    <name type="common">Human hookworm</name>
    <dbReference type="NCBI Taxonomy" id="51031"/>
    <lineage>
        <taxon>Eukaryota</taxon>
        <taxon>Metazoa</taxon>
        <taxon>Ecdysozoa</taxon>
        <taxon>Nematoda</taxon>
        <taxon>Chromadorea</taxon>
        <taxon>Rhabditida</taxon>
        <taxon>Rhabditina</taxon>
        <taxon>Rhabditomorpha</taxon>
        <taxon>Strongyloidea</taxon>
        <taxon>Ancylostomatidae</taxon>
        <taxon>Bunostominae</taxon>
        <taxon>Necator</taxon>
    </lineage>
</organism>
<dbReference type="EMBL" id="JAVFWL010000002">
    <property type="protein sequence ID" value="KAK6735615.1"/>
    <property type="molecule type" value="Genomic_DNA"/>
</dbReference>
<dbReference type="Proteomes" id="UP001303046">
    <property type="component" value="Unassembled WGS sequence"/>
</dbReference>
<reference evidence="2 3" key="1">
    <citation type="submission" date="2023-08" db="EMBL/GenBank/DDBJ databases">
        <title>A Necator americanus chromosomal reference genome.</title>
        <authorList>
            <person name="Ilik V."/>
            <person name="Petrzelkova K.J."/>
            <person name="Pardy F."/>
            <person name="Fuh T."/>
            <person name="Niatou-Singa F.S."/>
            <person name="Gouil Q."/>
            <person name="Baker L."/>
            <person name="Ritchie M.E."/>
            <person name="Jex A.R."/>
            <person name="Gazzola D."/>
            <person name="Li H."/>
            <person name="Toshio Fujiwara R."/>
            <person name="Zhan B."/>
            <person name="Aroian R.V."/>
            <person name="Pafco B."/>
            <person name="Schwarz E.M."/>
        </authorList>
    </citation>
    <scope>NUCLEOTIDE SEQUENCE [LARGE SCALE GENOMIC DNA]</scope>
    <source>
        <strain evidence="2 3">Aroian</strain>
        <tissue evidence="2">Whole animal</tissue>
    </source>
</reference>